<feature type="domain" description="Histidine kinase" evidence="5">
    <location>
        <begin position="560"/>
        <end position="649"/>
    </location>
</feature>
<gene>
    <name evidence="6" type="ORF">GCM10011386_28520</name>
</gene>
<keyword evidence="1" id="KW-0808">Transferase</keyword>
<evidence type="ECO:0000256" key="1">
    <source>
        <dbReference type="ARBA" id="ARBA00022679"/>
    </source>
</evidence>
<dbReference type="PANTHER" id="PTHR24421">
    <property type="entry name" value="NITRATE/NITRITE SENSOR PROTEIN NARX-RELATED"/>
    <property type="match status" value="1"/>
</dbReference>
<accession>A0ABQ1M5F4</accession>
<dbReference type="InterPro" id="IPR003594">
    <property type="entry name" value="HATPase_dom"/>
</dbReference>
<dbReference type="EMBL" id="BMIK01000010">
    <property type="protein sequence ID" value="GGC34667.1"/>
    <property type="molecule type" value="Genomic_DNA"/>
</dbReference>
<dbReference type="InterPro" id="IPR050482">
    <property type="entry name" value="Sensor_HK_TwoCompSys"/>
</dbReference>
<comment type="caution">
    <text evidence="6">The sequence shown here is derived from an EMBL/GenBank/DDBJ whole genome shotgun (WGS) entry which is preliminary data.</text>
</comment>
<dbReference type="CDD" id="cd16917">
    <property type="entry name" value="HATPase_UhpB-NarQ-NarX-like"/>
    <property type="match status" value="1"/>
</dbReference>
<dbReference type="InterPro" id="IPR005467">
    <property type="entry name" value="His_kinase_dom"/>
</dbReference>
<feature type="transmembrane region" description="Helical" evidence="4">
    <location>
        <begin position="394"/>
        <end position="414"/>
    </location>
</feature>
<dbReference type="Gene3D" id="3.30.565.10">
    <property type="entry name" value="Histidine kinase-like ATPase, C-terminal domain"/>
    <property type="match status" value="1"/>
</dbReference>
<dbReference type="InterPro" id="IPR036890">
    <property type="entry name" value="HATPase_C_sf"/>
</dbReference>
<name>A0ABQ1M5F4_9SPHI</name>
<dbReference type="PROSITE" id="PS50109">
    <property type="entry name" value="HIS_KIN"/>
    <property type="match status" value="1"/>
</dbReference>
<keyword evidence="2" id="KW-0418">Kinase</keyword>
<dbReference type="SMART" id="SM00387">
    <property type="entry name" value="HATPase_c"/>
    <property type="match status" value="1"/>
</dbReference>
<evidence type="ECO:0000256" key="2">
    <source>
        <dbReference type="ARBA" id="ARBA00022777"/>
    </source>
</evidence>
<dbReference type="InterPro" id="IPR011712">
    <property type="entry name" value="Sig_transdc_His_kin_sub3_dim/P"/>
</dbReference>
<reference evidence="7" key="1">
    <citation type="journal article" date="2019" name="Int. J. Syst. Evol. Microbiol.">
        <title>The Global Catalogue of Microorganisms (GCM) 10K type strain sequencing project: providing services to taxonomists for standard genome sequencing and annotation.</title>
        <authorList>
            <consortium name="The Broad Institute Genomics Platform"/>
            <consortium name="The Broad Institute Genome Sequencing Center for Infectious Disease"/>
            <person name="Wu L."/>
            <person name="Ma J."/>
        </authorList>
    </citation>
    <scope>NUCLEOTIDE SEQUENCE [LARGE SCALE GENOMIC DNA]</scope>
    <source>
        <strain evidence="7">CGMCC 1.15342</strain>
    </source>
</reference>
<dbReference type="Proteomes" id="UP000597338">
    <property type="component" value="Unassembled WGS sequence"/>
</dbReference>
<evidence type="ECO:0000313" key="6">
    <source>
        <dbReference type="EMBL" id="GGC34667.1"/>
    </source>
</evidence>
<evidence type="ECO:0000259" key="5">
    <source>
        <dbReference type="PROSITE" id="PS50109"/>
    </source>
</evidence>
<dbReference type="SUPFAM" id="SSF55874">
    <property type="entry name" value="ATPase domain of HSP90 chaperone/DNA topoisomerase II/histidine kinase"/>
    <property type="match status" value="1"/>
</dbReference>
<keyword evidence="7" id="KW-1185">Reference proteome</keyword>
<sequence>MNIKIDRIKIVVELQALFFFLTMGMGQMVSAQQISREKLAFEKLNNDYHLQRLTADQYLTKADSLVHQLLSEGKRFETNELVDLLRLYEEIAWNDPKHGRDRVNYFYLFFNNARMAKQKGASIYYAEKIAEAYKGIGEEHPLIAQLQLTKIYQELRLYDKVIAVFNTERNYLESLPGLLRQGLVDNSVGLNAMYILSPVTMGYIKMNDTLSVYKTALLAKEIGTILKRSDTLSRPQLLYNDLLMIDIELSVANFERRYDDAGELLNRMEQLKTIYKDQATNFIDINLIRFRIEHYLRLANKDSLGYYIEKYASSPNFGKSQSAEVSEFKAKLAILTNDYRSAYEWLSDALQYERDVHANLMAESSNLLYAFTQAEHNAIALQRAEQVKQERTRWLVIISAIAAISVLTIYLTMLRRSRKAKEQIDALNNAANLQVIAMEEAKRQAIKDEQQRLGQDLHDGLSASMAAIRHKLEILAMDAGDAVLKSELSTLQSEVTLAYEAARNKSHEWFNASEEQDEQSFEQRIKLLVDSALPESRYNKSIHIDDGALSHVGMDTRIALLRIVQEAVTNIIKHAKAKEVNILIYQETDNLVLSIKDNGRGGEIHKLKNSRPSLGLKSIWRRVEYLNGKADLHSGNNGTEIVVTIPLKINQH</sequence>
<keyword evidence="4" id="KW-1133">Transmembrane helix</keyword>
<proteinExistence type="predicted"/>
<keyword evidence="3" id="KW-0902">Two-component regulatory system</keyword>
<evidence type="ECO:0000256" key="4">
    <source>
        <dbReference type="SAM" id="Phobius"/>
    </source>
</evidence>
<protein>
    <recommendedName>
        <fullName evidence="5">Histidine kinase domain-containing protein</fullName>
    </recommendedName>
</protein>
<keyword evidence="4" id="KW-0812">Transmembrane</keyword>
<keyword evidence="4" id="KW-0472">Membrane</keyword>
<dbReference type="Pfam" id="PF02518">
    <property type="entry name" value="HATPase_c"/>
    <property type="match status" value="1"/>
</dbReference>
<evidence type="ECO:0000313" key="7">
    <source>
        <dbReference type="Proteomes" id="UP000597338"/>
    </source>
</evidence>
<evidence type="ECO:0000256" key="3">
    <source>
        <dbReference type="ARBA" id="ARBA00023012"/>
    </source>
</evidence>
<organism evidence="6 7">
    <name type="scientific">Parapedobacter defluvii</name>
    <dbReference type="NCBI Taxonomy" id="2045106"/>
    <lineage>
        <taxon>Bacteria</taxon>
        <taxon>Pseudomonadati</taxon>
        <taxon>Bacteroidota</taxon>
        <taxon>Sphingobacteriia</taxon>
        <taxon>Sphingobacteriales</taxon>
        <taxon>Sphingobacteriaceae</taxon>
        <taxon>Parapedobacter</taxon>
    </lineage>
</organism>
<dbReference type="RefSeq" id="WP_188751846.1">
    <property type="nucleotide sequence ID" value="NZ_BMIK01000010.1"/>
</dbReference>
<dbReference type="Pfam" id="PF07730">
    <property type="entry name" value="HisKA_3"/>
    <property type="match status" value="1"/>
</dbReference>